<proteinExistence type="inferred from homology"/>
<dbReference type="PANTHER" id="PTHR42909:SF1">
    <property type="entry name" value="CARBOHYDRATE KINASE PFKB DOMAIN-CONTAINING PROTEIN"/>
    <property type="match status" value="1"/>
</dbReference>
<evidence type="ECO:0000256" key="1">
    <source>
        <dbReference type="ARBA" id="ARBA00022723"/>
    </source>
</evidence>
<dbReference type="KEGG" id="mnv:MNVI_27620"/>
<feature type="active site" description="Proton donor" evidence="6">
    <location>
        <position position="28"/>
    </location>
</feature>
<dbReference type="GO" id="GO:0005737">
    <property type="term" value="C:cytoplasm"/>
    <property type="evidence" value="ECO:0007669"/>
    <property type="project" value="TreeGrafter"/>
</dbReference>
<protein>
    <recommendedName>
        <fullName evidence="6">Pseudouridine-5'-phosphate glycosidase</fullName>
        <shortName evidence="6">PsiMP glycosidase</shortName>
        <ecNumber evidence="6">4.2.1.70</ecNumber>
    </recommendedName>
</protein>
<feature type="binding site" evidence="6">
    <location>
        <position position="110"/>
    </location>
    <ligand>
        <name>substrate</name>
    </ligand>
</feature>
<evidence type="ECO:0000313" key="7">
    <source>
        <dbReference type="EMBL" id="BBY07444.1"/>
    </source>
</evidence>
<feature type="active site" description="Nucleophile" evidence="6">
    <location>
        <position position="163"/>
    </location>
</feature>
<evidence type="ECO:0000256" key="4">
    <source>
        <dbReference type="ARBA" id="ARBA00023239"/>
    </source>
</evidence>
<dbReference type="PANTHER" id="PTHR42909">
    <property type="entry name" value="ZGC:136858"/>
    <property type="match status" value="1"/>
</dbReference>
<dbReference type="AlphaFoldDB" id="A0A7I7PFM9"/>
<sequence length="303" mass="31089">MRPPEDVLRVADEVADALRSGRPVVALETTLVSHGFSQGRGLLAAQQAEQRVRAAGAVPCTVGIVDGFVRAGLSAAELDRFTQAGADAQKAGARDIAACVTRRTLGATTVGATLSICRLLGIRFMGTGGIGGVHRGFAETLDISGDLLQLARTPAVVVSSGAKAILDVPATAELLETLNVPVLGWRTDTLPLFYCSQGGPSVAARVDTVAETAQLASIHWELTGSAGLLLGRPPEPELDIEPVVAEAVSQVHQAGITGQAVTPAVLALVEELTDGRSVAVNQQLIADNAGLAAEIAAAYATSH</sequence>
<dbReference type="Proteomes" id="UP000466894">
    <property type="component" value="Chromosome"/>
</dbReference>
<name>A0A7I7PFM9_9MYCO</name>
<dbReference type="EMBL" id="AP022583">
    <property type="protein sequence ID" value="BBY07444.1"/>
    <property type="molecule type" value="Genomic_DNA"/>
</dbReference>
<accession>A0A7I7PFM9</accession>
<dbReference type="GO" id="GO:0046872">
    <property type="term" value="F:metal ion binding"/>
    <property type="evidence" value="ECO:0007669"/>
    <property type="project" value="UniProtKB-KW"/>
</dbReference>
<feature type="binding site" evidence="6">
    <location>
        <position position="142"/>
    </location>
    <ligand>
        <name>Mn(2+)</name>
        <dbReference type="ChEBI" id="CHEBI:29035"/>
    </ligand>
</feature>
<dbReference type="HAMAP" id="MF_01876">
    <property type="entry name" value="PsiMP_glycosidase"/>
    <property type="match status" value="1"/>
</dbReference>
<dbReference type="EC" id="4.2.1.70" evidence="6"/>
<dbReference type="SUPFAM" id="SSF110581">
    <property type="entry name" value="Indigoidine synthase A-like"/>
    <property type="match status" value="1"/>
</dbReference>
<evidence type="ECO:0000256" key="5">
    <source>
        <dbReference type="ARBA" id="ARBA00023295"/>
    </source>
</evidence>
<dbReference type="GO" id="GO:0046113">
    <property type="term" value="P:nucleobase catabolic process"/>
    <property type="evidence" value="ECO:0007669"/>
    <property type="project" value="UniProtKB-UniRule"/>
</dbReference>
<dbReference type="InterPro" id="IPR007342">
    <property type="entry name" value="PsuG"/>
</dbReference>
<keyword evidence="4 6" id="KW-0456">Lyase</keyword>
<evidence type="ECO:0000256" key="2">
    <source>
        <dbReference type="ARBA" id="ARBA00022801"/>
    </source>
</evidence>
<dbReference type="GO" id="GO:0016798">
    <property type="term" value="F:hydrolase activity, acting on glycosyl bonds"/>
    <property type="evidence" value="ECO:0007669"/>
    <property type="project" value="UniProtKB-KW"/>
</dbReference>
<evidence type="ECO:0000256" key="3">
    <source>
        <dbReference type="ARBA" id="ARBA00023211"/>
    </source>
</evidence>
<comment type="catalytic activity">
    <reaction evidence="6">
        <text>D-ribose 5-phosphate + uracil = psi-UMP + H2O</text>
        <dbReference type="Rhea" id="RHEA:18337"/>
        <dbReference type="ChEBI" id="CHEBI:15377"/>
        <dbReference type="ChEBI" id="CHEBI:17568"/>
        <dbReference type="ChEBI" id="CHEBI:58380"/>
        <dbReference type="ChEBI" id="CHEBI:78346"/>
        <dbReference type="EC" id="4.2.1.70"/>
    </reaction>
</comment>
<comment type="similarity">
    <text evidence="6">Belongs to the pseudouridine-5'-phosphate glycosidase family.</text>
</comment>
<gene>
    <name evidence="6 7" type="primary">psuG</name>
    <name evidence="7" type="ORF">MNVI_27620</name>
</gene>
<dbReference type="Pfam" id="PF04227">
    <property type="entry name" value="Indigoidine_A"/>
    <property type="match status" value="1"/>
</dbReference>
<keyword evidence="3 6" id="KW-0464">Manganese</keyword>
<dbReference type="InterPro" id="IPR022830">
    <property type="entry name" value="Indigdn_synthA-like"/>
</dbReference>
<keyword evidence="2 6" id="KW-0378">Hydrolase</keyword>
<keyword evidence="1 6" id="KW-0479">Metal-binding</keyword>
<comment type="subunit">
    <text evidence="6">Homotrimer.</text>
</comment>
<keyword evidence="5 6" id="KW-0326">Glycosidase</keyword>
<feature type="binding site" evidence="6">
    <location>
        <position position="90"/>
    </location>
    <ligand>
        <name>substrate</name>
    </ligand>
</feature>
<dbReference type="RefSeq" id="WP_163748067.1">
    <property type="nucleotide sequence ID" value="NZ_AP022583.1"/>
</dbReference>
<organism evidence="7 8">
    <name type="scientific">Mycobacterium noviomagense</name>
    <dbReference type="NCBI Taxonomy" id="459858"/>
    <lineage>
        <taxon>Bacteria</taxon>
        <taxon>Bacillati</taxon>
        <taxon>Actinomycetota</taxon>
        <taxon>Actinomycetes</taxon>
        <taxon>Mycobacteriales</taxon>
        <taxon>Mycobacteriaceae</taxon>
        <taxon>Mycobacterium</taxon>
    </lineage>
</organism>
<comment type="cofactor">
    <cofactor evidence="6">
        <name>Mn(2+)</name>
        <dbReference type="ChEBI" id="CHEBI:29035"/>
    </cofactor>
    <text evidence="6">Binds 1 Mn(2+) ion per subunit.</text>
</comment>
<dbReference type="GO" id="GO:0004730">
    <property type="term" value="F:pseudouridylate synthase activity"/>
    <property type="evidence" value="ECO:0007669"/>
    <property type="project" value="UniProtKB-UniRule"/>
</dbReference>
<dbReference type="Gene3D" id="3.40.1790.10">
    <property type="entry name" value="Indigoidine synthase domain"/>
    <property type="match status" value="1"/>
</dbReference>
<evidence type="ECO:0000256" key="6">
    <source>
        <dbReference type="HAMAP-Rule" id="MF_01876"/>
    </source>
</evidence>
<evidence type="ECO:0000313" key="8">
    <source>
        <dbReference type="Proteomes" id="UP000466894"/>
    </source>
</evidence>
<reference evidence="7 8" key="1">
    <citation type="journal article" date="2019" name="Emerg. Microbes Infect.">
        <title>Comprehensive subspecies identification of 175 nontuberculous mycobacteria species based on 7547 genomic profiles.</title>
        <authorList>
            <person name="Matsumoto Y."/>
            <person name="Kinjo T."/>
            <person name="Motooka D."/>
            <person name="Nabeya D."/>
            <person name="Jung N."/>
            <person name="Uechi K."/>
            <person name="Horii T."/>
            <person name="Iida T."/>
            <person name="Fujita J."/>
            <person name="Nakamura S."/>
        </authorList>
    </citation>
    <scope>NUCLEOTIDE SEQUENCE [LARGE SCALE GENOMIC DNA]</scope>
    <source>
        <strain evidence="7 8">JCM 16367</strain>
    </source>
</reference>
<feature type="binding site" evidence="6">
    <location>
        <begin position="144"/>
        <end position="146"/>
    </location>
    <ligand>
        <name>substrate</name>
    </ligand>
</feature>
<comment type="function">
    <text evidence="6">Catalyzes the reversible cleavage of pseudouridine 5'-phosphate (PsiMP) to ribose 5-phosphate and uracil. Functions biologically in the cleavage direction, as part of a pseudouridine degradation pathway.</text>
</comment>